<gene>
    <name evidence="1" type="ORF">R1flu_022713</name>
</gene>
<protein>
    <submittedName>
        <fullName evidence="1">Uncharacterized protein</fullName>
    </submittedName>
</protein>
<keyword evidence="2" id="KW-1185">Reference proteome</keyword>
<accession>A0ABD1XT00</accession>
<evidence type="ECO:0000313" key="1">
    <source>
        <dbReference type="EMBL" id="KAL2611021.1"/>
    </source>
</evidence>
<reference evidence="1 2" key="1">
    <citation type="submission" date="2024-09" db="EMBL/GenBank/DDBJ databases">
        <title>Chromosome-scale assembly of Riccia fluitans.</title>
        <authorList>
            <person name="Paukszto L."/>
            <person name="Sawicki J."/>
            <person name="Karawczyk K."/>
            <person name="Piernik-Szablinska J."/>
            <person name="Szczecinska M."/>
            <person name="Mazdziarz M."/>
        </authorList>
    </citation>
    <scope>NUCLEOTIDE SEQUENCE [LARGE SCALE GENOMIC DNA]</scope>
    <source>
        <strain evidence="1">Rf_01</strain>
        <tissue evidence="1">Aerial parts of the thallus</tissue>
    </source>
</reference>
<comment type="caution">
    <text evidence="1">The sequence shown here is derived from an EMBL/GenBank/DDBJ whole genome shotgun (WGS) entry which is preliminary data.</text>
</comment>
<name>A0ABD1XT00_9MARC</name>
<organism evidence="1 2">
    <name type="scientific">Riccia fluitans</name>
    <dbReference type="NCBI Taxonomy" id="41844"/>
    <lineage>
        <taxon>Eukaryota</taxon>
        <taxon>Viridiplantae</taxon>
        <taxon>Streptophyta</taxon>
        <taxon>Embryophyta</taxon>
        <taxon>Marchantiophyta</taxon>
        <taxon>Marchantiopsida</taxon>
        <taxon>Marchantiidae</taxon>
        <taxon>Marchantiales</taxon>
        <taxon>Ricciaceae</taxon>
        <taxon>Riccia</taxon>
    </lineage>
</organism>
<dbReference type="EMBL" id="JBHFFA010000007">
    <property type="protein sequence ID" value="KAL2611021.1"/>
    <property type="molecule type" value="Genomic_DNA"/>
</dbReference>
<sequence>MYPFPLTRDPLATTLPVLTLIASSKSKSISDFLEFEYECFLSCTVRRHVFSSFVSILLELHECLQLCQIRFALQWRTALSTRGWKEVKSFPDLLPATSLRLPGFVSFSISRWDRLLLL</sequence>
<dbReference type="AlphaFoldDB" id="A0ABD1XT00"/>
<dbReference type="Proteomes" id="UP001605036">
    <property type="component" value="Unassembled WGS sequence"/>
</dbReference>
<proteinExistence type="predicted"/>
<evidence type="ECO:0000313" key="2">
    <source>
        <dbReference type="Proteomes" id="UP001605036"/>
    </source>
</evidence>